<evidence type="ECO:0000256" key="2">
    <source>
        <dbReference type="ARBA" id="ARBA00022723"/>
    </source>
</evidence>
<dbReference type="SFLD" id="SFLDS00003">
    <property type="entry name" value="Haloacid_Dehalogenase"/>
    <property type="match status" value="1"/>
</dbReference>
<dbReference type="KEGG" id="hli:HLI_03830"/>
<keyword evidence="4" id="KW-0460">Magnesium</keyword>
<dbReference type="InterPro" id="IPR036412">
    <property type="entry name" value="HAD-like_sf"/>
</dbReference>
<proteinExistence type="predicted"/>
<evidence type="ECO:0000256" key="3">
    <source>
        <dbReference type="ARBA" id="ARBA00022801"/>
    </source>
</evidence>
<dbReference type="SFLD" id="SFLDG01129">
    <property type="entry name" value="C1.5:_HAD__Beta-PGM__Phosphata"/>
    <property type="match status" value="1"/>
</dbReference>
<dbReference type="PANTHER" id="PTHR46470">
    <property type="entry name" value="N-ACYLNEURAMINATE-9-PHOSPHATASE"/>
    <property type="match status" value="1"/>
</dbReference>
<dbReference type="PROSITE" id="PS01228">
    <property type="entry name" value="COF_1"/>
    <property type="match status" value="1"/>
</dbReference>
<dbReference type="EMBL" id="CP026118">
    <property type="protein sequence ID" value="QAS51408.1"/>
    <property type="molecule type" value="Genomic_DNA"/>
</dbReference>
<dbReference type="InterPro" id="IPR041492">
    <property type="entry name" value="HAD_2"/>
</dbReference>
<dbReference type="NCBIfam" id="TIGR01509">
    <property type="entry name" value="HAD-SF-IA-v3"/>
    <property type="match status" value="1"/>
</dbReference>
<dbReference type="Proteomes" id="UP000287756">
    <property type="component" value="Chromosome"/>
</dbReference>
<evidence type="ECO:0000313" key="5">
    <source>
        <dbReference type="EMBL" id="QAS51408.1"/>
    </source>
</evidence>
<accession>A0A410M9R0</accession>
<organism evidence="5 6">
    <name type="scientific">Halobacillus litoralis</name>
    <dbReference type="NCBI Taxonomy" id="45668"/>
    <lineage>
        <taxon>Bacteria</taxon>
        <taxon>Bacillati</taxon>
        <taxon>Bacillota</taxon>
        <taxon>Bacilli</taxon>
        <taxon>Bacillales</taxon>
        <taxon>Bacillaceae</taxon>
        <taxon>Halobacillus</taxon>
    </lineage>
</organism>
<comment type="cofactor">
    <cofactor evidence="1">
        <name>Mg(2+)</name>
        <dbReference type="ChEBI" id="CHEBI:18420"/>
    </cofactor>
</comment>
<reference evidence="5 6" key="1">
    <citation type="submission" date="2018-01" db="EMBL/GenBank/DDBJ databases">
        <title>The whole genome sequencing and assembly of Halobacillus litoralis ERB031 strain.</title>
        <authorList>
            <person name="Lee S.-J."/>
            <person name="Park M.-K."/>
            <person name="Kim J.-Y."/>
            <person name="Lee Y.-J."/>
            <person name="Yi H."/>
            <person name="Bahn Y.-S."/>
            <person name="Kim J.F."/>
            <person name="Lee D.-W."/>
        </authorList>
    </citation>
    <scope>NUCLEOTIDE SEQUENCE [LARGE SCALE GENOMIC DNA]</scope>
    <source>
        <strain evidence="5 6">ERB 031</strain>
    </source>
</reference>
<dbReference type="PRINTS" id="PR00413">
    <property type="entry name" value="HADHALOGNASE"/>
</dbReference>
<dbReference type="GO" id="GO:0044281">
    <property type="term" value="P:small molecule metabolic process"/>
    <property type="evidence" value="ECO:0007669"/>
    <property type="project" value="UniProtKB-ARBA"/>
</dbReference>
<protein>
    <submittedName>
        <fullName evidence="5">L-2-haloalkanoic acid dehalogenase</fullName>
    </submittedName>
</protein>
<dbReference type="OrthoDB" id="9809962at2"/>
<dbReference type="InterPro" id="IPR051400">
    <property type="entry name" value="HAD-like_hydrolase"/>
</dbReference>
<dbReference type="AlphaFoldDB" id="A0A410M9R0"/>
<sequence>MIKAVIFDLDGTLLNRDESVRKFIDDQYERLNDWLHAIPKEEYIQRFIKLDHRGYVWKDKVYKQLIHEFTILGLTWNELLQDYLDHFKEKCVPYPDLLETLEKLRQENFLIGMITNGKGQFQMDNIKALKIDRYMDAILISEWEGVKKPDPIIFKRASEKLNVYPEECVFIGDHPEKDLQAAQAVGMKGIWKKDHHWGRVKADYVIDDLKELPKIIGQLK</sequence>
<dbReference type="Pfam" id="PF13419">
    <property type="entry name" value="HAD_2"/>
    <property type="match status" value="1"/>
</dbReference>
<dbReference type="GO" id="GO:0016791">
    <property type="term" value="F:phosphatase activity"/>
    <property type="evidence" value="ECO:0007669"/>
    <property type="project" value="TreeGrafter"/>
</dbReference>
<dbReference type="NCBIfam" id="TIGR01549">
    <property type="entry name" value="HAD-SF-IA-v1"/>
    <property type="match status" value="1"/>
</dbReference>
<evidence type="ECO:0000313" key="6">
    <source>
        <dbReference type="Proteomes" id="UP000287756"/>
    </source>
</evidence>
<keyword evidence="3" id="KW-0378">Hydrolase</keyword>
<name>A0A410M9R0_9BACI</name>
<dbReference type="InterPro" id="IPR023214">
    <property type="entry name" value="HAD_sf"/>
</dbReference>
<dbReference type="RefSeq" id="WP_128523155.1">
    <property type="nucleotide sequence ID" value="NZ_CP026118.1"/>
</dbReference>
<dbReference type="GO" id="GO:0046872">
    <property type="term" value="F:metal ion binding"/>
    <property type="evidence" value="ECO:0007669"/>
    <property type="project" value="UniProtKB-KW"/>
</dbReference>
<dbReference type="InterPro" id="IPR006439">
    <property type="entry name" value="HAD-SF_hydro_IA"/>
</dbReference>
<dbReference type="PANTHER" id="PTHR46470:SF2">
    <property type="entry name" value="GLYCERALDEHYDE 3-PHOSPHATE PHOSPHATASE"/>
    <property type="match status" value="1"/>
</dbReference>
<keyword evidence="2" id="KW-0479">Metal-binding</keyword>
<dbReference type="Gene3D" id="1.10.150.520">
    <property type="match status" value="1"/>
</dbReference>
<dbReference type="Gene3D" id="3.40.50.1000">
    <property type="entry name" value="HAD superfamily/HAD-like"/>
    <property type="match status" value="1"/>
</dbReference>
<dbReference type="SFLD" id="SFLDG01135">
    <property type="entry name" value="C1.5.6:_HAD__Beta-PGM__Phospha"/>
    <property type="match status" value="1"/>
</dbReference>
<gene>
    <name evidence="5" type="ORF">HLI_03830</name>
</gene>
<dbReference type="SUPFAM" id="SSF56784">
    <property type="entry name" value="HAD-like"/>
    <property type="match status" value="1"/>
</dbReference>
<evidence type="ECO:0000256" key="1">
    <source>
        <dbReference type="ARBA" id="ARBA00001946"/>
    </source>
</evidence>
<evidence type="ECO:0000256" key="4">
    <source>
        <dbReference type="ARBA" id="ARBA00022842"/>
    </source>
</evidence>